<dbReference type="RefSeq" id="WP_185063912.1">
    <property type="nucleotide sequence ID" value="NZ_BAABJP010000010.1"/>
</dbReference>
<reference evidence="2" key="1">
    <citation type="journal article" date="2019" name="Int. J. Syst. Evol. Microbiol.">
        <title>The Global Catalogue of Microorganisms (GCM) 10K type strain sequencing project: providing services to taxonomists for standard genome sequencing and annotation.</title>
        <authorList>
            <consortium name="The Broad Institute Genomics Platform"/>
            <consortium name="The Broad Institute Genome Sequencing Center for Infectious Disease"/>
            <person name="Wu L."/>
            <person name="Ma J."/>
        </authorList>
    </citation>
    <scope>NUCLEOTIDE SEQUENCE [LARGE SCALE GENOMIC DNA]</scope>
    <source>
        <strain evidence="2">JCM 18303</strain>
    </source>
</reference>
<dbReference type="Pfam" id="PF10698">
    <property type="entry name" value="DUF2505"/>
    <property type="match status" value="1"/>
</dbReference>
<dbReference type="Proteomes" id="UP001428817">
    <property type="component" value="Unassembled WGS sequence"/>
</dbReference>
<name>A0ABP9Q0W9_9PSEU</name>
<accession>A0ABP9Q0W9</accession>
<dbReference type="EMBL" id="BAABJP010000010">
    <property type="protein sequence ID" value="GAA5155319.1"/>
    <property type="molecule type" value="Genomic_DNA"/>
</dbReference>
<dbReference type="InterPro" id="IPR019639">
    <property type="entry name" value="DUF2505"/>
</dbReference>
<keyword evidence="2" id="KW-1185">Reference proteome</keyword>
<protein>
    <submittedName>
        <fullName evidence="1">DUF2505 domain-containing protein</fullName>
    </submittedName>
</protein>
<organism evidence="1 2">
    <name type="scientific">Pseudonocardia eucalypti</name>
    <dbReference type="NCBI Taxonomy" id="648755"/>
    <lineage>
        <taxon>Bacteria</taxon>
        <taxon>Bacillati</taxon>
        <taxon>Actinomycetota</taxon>
        <taxon>Actinomycetes</taxon>
        <taxon>Pseudonocardiales</taxon>
        <taxon>Pseudonocardiaceae</taxon>
        <taxon>Pseudonocardia</taxon>
    </lineage>
</organism>
<comment type="caution">
    <text evidence="1">The sequence shown here is derived from an EMBL/GenBank/DDBJ whole genome shotgun (WGS) entry which is preliminary data.</text>
</comment>
<proteinExistence type="predicted"/>
<evidence type="ECO:0000313" key="1">
    <source>
        <dbReference type="EMBL" id="GAA5155319.1"/>
    </source>
</evidence>
<gene>
    <name evidence="1" type="ORF">GCM10023321_28420</name>
</gene>
<evidence type="ECO:0000313" key="2">
    <source>
        <dbReference type="Proteomes" id="UP001428817"/>
    </source>
</evidence>
<sequence length="166" mass="17887">MSRPIRCSFRYSSAPEAVFGVLTDREFLEARLARIGGPGAGLVDHSATPDAARIVFLQGVSRDHLPGPVRKLLPGDLRIERTETWRLVAPGRYAGEIGGRVKDAPGQVSGTLALTGAGGSCDYVLDGTAKVNVPLVGGKVEELIAEHLNKLIDRESRFAQEWLSLR</sequence>